<protein>
    <recommendedName>
        <fullName evidence="3">Transposase</fullName>
    </recommendedName>
</protein>
<name>A0ABS9X7D5_9GAMM</name>
<keyword evidence="2" id="KW-1185">Reference proteome</keyword>
<evidence type="ECO:0000313" key="2">
    <source>
        <dbReference type="Proteomes" id="UP001139646"/>
    </source>
</evidence>
<dbReference type="PANTHER" id="PTHR33055:SF3">
    <property type="entry name" value="PUTATIVE TRANSPOSASE FOR IS117-RELATED"/>
    <property type="match status" value="1"/>
</dbReference>
<dbReference type="PANTHER" id="PTHR33055">
    <property type="entry name" value="TRANSPOSASE FOR INSERTION SEQUENCE ELEMENT IS1111A"/>
    <property type="match status" value="1"/>
</dbReference>
<sequence>MSQAKMVQFIAQHPEAIICMEACGTAHYWGRRFQQLGHKVLLVPAHIAAKYRTGNKNDANDALAIYESIKRPKTYFVQVKNLDRKT</sequence>
<dbReference type="RefSeq" id="WP_242289386.1">
    <property type="nucleotide sequence ID" value="NZ_JAKKSL010000007.1"/>
</dbReference>
<dbReference type="EMBL" id="JAKKSL010000007">
    <property type="protein sequence ID" value="MCI2286138.1"/>
    <property type="molecule type" value="Genomic_DNA"/>
</dbReference>
<comment type="caution">
    <text evidence="1">The sequence shown here is derived from an EMBL/GenBank/DDBJ whole genome shotgun (WGS) entry which is preliminary data.</text>
</comment>
<accession>A0ABS9X7D5</accession>
<evidence type="ECO:0000313" key="1">
    <source>
        <dbReference type="EMBL" id="MCI2286138.1"/>
    </source>
</evidence>
<proteinExistence type="predicted"/>
<reference evidence="1" key="1">
    <citation type="submission" date="2022-01" db="EMBL/GenBank/DDBJ databases">
        <title>Colwellia maritima, isolated from seawater.</title>
        <authorList>
            <person name="Kristyanto S."/>
            <person name="Jung J."/>
            <person name="Jeon C.O."/>
        </authorList>
    </citation>
    <scope>NUCLEOTIDE SEQUENCE</scope>
    <source>
        <strain evidence="1">MSW7</strain>
    </source>
</reference>
<organism evidence="1 2">
    <name type="scientific">Colwellia maritima</name>
    <dbReference type="NCBI Taxonomy" id="2912588"/>
    <lineage>
        <taxon>Bacteria</taxon>
        <taxon>Pseudomonadati</taxon>
        <taxon>Pseudomonadota</taxon>
        <taxon>Gammaproteobacteria</taxon>
        <taxon>Alteromonadales</taxon>
        <taxon>Colwelliaceae</taxon>
        <taxon>Colwellia</taxon>
    </lineage>
</organism>
<dbReference type="Proteomes" id="UP001139646">
    <property type="component" value="Unassembled WGS sequence"/>
</dbReference>
<gene>
    <name evidence="1" type="ORF">L3081_25305</name>
</gene>
<dbReference type="InterPro" id="IPR047650">
    <property type="entry name" value="Transpos_IS110"/>
</dbReference>
<evidence type="ECO:0008006" key="3">
    <source>
        <dbReference type="Google" id="ProtNLM"/>
    </source>
</evidence>